<sequence>MTPRRSTEADEGPAKNAIKICEAPRASSFVIEQGQQSNRTAHLRGCEALGQSRGNSLLDGGVIDHLNGVDLMTRAEAVEEVHEGHGGAESSQVSHQRQIVCLLYAVATQHGPAALQPEGI</sequence>
<gene>
    <name evidence="1" type="ORF">Vafri_21781</name>
</gene>
<comment type="caution">
    <text evidence="1">The sequence shown here is derived from an EMBL/GenBank/DDBJ whole genome shotgun (WGS) entry which is preliminary data.</text>
</comment>
<accession>A0A8J4FBW6</accession>
<evidence type="ECO:0000313" key="1">
    <source>
        <dbReference type="EMBL" id="GIL68514.1"/>
    </source>
</evidence>
<dbReference type="Proteomes" id="UP000747399">
    <property type="component" value="Unassembled WGS sequence"/>
</dbReference>
<reference evidence="1" key="1">
    <citation type="journal article" date="2021" name="Proc. Natl. Acad. Sci. U.S.A.">
        <title>Three genomes in the algal genus Volvox reveal the fate of a haploid sex-determining region after a transition to homothallism.</title>
        <authorList>
            <person name="Yamamoto K."/>
            <person name="Hamaji T."/>
            <person name="Kawai-Toyooka H."/>
            <person name="Matsuzaki R."/>
            <person name="Takahashi F."/>
            <person name="Nishimura Y."/>
            <person name="Kawachi M."/>
            <person name="Noguchi H."/>
            <person name="Minakuchi Y."/>
            <person name="Umen J.G."/>
            <person name="Toyoda A."/>
            <person name="Nozaki H."/>
        </authorList>
    </citation>
    <scope>NUCLEOTIDE SEQUENCE</scope>
    <source>
        <strain evidence="1">NIES-3780</strain>
    </source>
</reference>
<dbReference type="AlphaFoldDB" id="A0A8J4FBW6"/>
<organism evidence="1 2">
    <name type="scientific">Volvox africanus</name>
    <dbReference type="NCBI Taxonomy" id="51714"/>
    <lineage>
        <taxon>Eukaryota</taxon>
        <taxon>Viridiplantae</taxon>
        <taxon>Chlorophyta</taxon>
        <taxon>core chlorophytes</taxon>
        <taxon>Chlorophyceae</taxon>
        <taxon>CS clade</taxon>
        <taxon>Chlamydomonadales</taxon>
        <taxon>Volvocaceae</taxon>
        <taxon>Volvox</taxon>
    </lineage>
</organism>
<protein>
    <submittedName>
        <fullName evidence="1">Uncharacterized protein</fullName>
    </submittedName>
</protein>
<keyword evidence="2" id="KW-1185">Reference proteome</keyword>
<evidence type="ECO:0000313" key="2">
    <source>
        <dbReference type="Proteomes" id="UP000747399"/>
    </source>
</evidence>
<name>A0A8J4FBW6_9CHLO</name>
<dbReference type="EMBL" id="BNCO01000119">
    <property type="protein sequence ID" value="GIL68514.1"/>
    <property type="molecule type" value="Genomic_DNA"/>
</dbReference>
<proteinExistence type="predicted"/>